<evidence type="ECO:0000313" key="2">
    <source>
        <dbReference type="Proteomes" id="UP000887159"/>
    </source>
</evidence>
<dbReference type="AlphaFoldDB" id="A0A8X6VNQ0"/>
<accession>A0A8X6VNQ0</accession>
<dbReference type="InterPro" id="IPR036397">
    <property type="entry name" value="RNaseH_sf"/>
</dbReference>
<keyword evidence="2" id="KW-1185">Reference proteome</keyword>
<comment type="caution">
    <text evidence="1">The sequence shown here is derived from an EMBL/GenBank/DDBJ whole genome shotgun (WGS) entry which is preliminary data.</text>
</comment>
<proteinExistence type="predicted"/>
<sequence>MQVLFTVSRCRFRVRRYRGERTLAACIRHCYTSPSPGVMVWGAIGYTDRSPRVRSDSSLNSTRYISGVLRPVSLPFIQALQNPTFQQDNTRPHITGIVRTFLDTKNVQLLPEPARGPWFLSNWLVTIRQSLRLMRCGDALKLHGHLYLYMPCNLYLTQCPAV</sequence>
<dbReference type="Gene3D" id="3.30.420.10">
    <property type="entry name" value="Ribonuclease H-like superfamily/Ribonuclease H"/>
    <property type="match status" value="1"/>
</dbReference>
<evidence type="ECO:0000313" key="1">
    <source>
        <dbReference type="EMBL" id="GFY14664.1"/>
    </source>
</evidence>
<dbReference type="Proteomes" id="UP000887159">
    <property type="component" value="Unassembled WGS sequence"/>
</dbReference>
<gene>
    <name evidence="1" type="primary">NCL1_20744</name>
    <name evidence="1" type="ORF">TNCV_647081</name>
</gene>
<organism evidence="1 2">
    <name type="scientific">Trichonephila clavipes</name>
    <name type="common">Golden silk orbweaver</name>
    <name type="synonym">Nephila clavipes</name>
    <dbReference type="NCBI Taxonomy" id="2585209"/>
    <lineage>
        <taxon>Eukaryota</taxon>
        <taxon>Metazoa</taxon>
        <taxon>Ecdysozoa</taxon>
        <taxon>Arthropoda</taxon>
        <taxon>Chelicerata</taxon>
        <taxon>Arachnida</taxon>
        <taxon>Araneae</taxon>
        <taxon>Araneomorphae</taxon>
        <taxon>Entelegynae</taxon>
        <taxon>Araneoidea</taxon>
        <taxon>Nephilidae</taxon>
        <taxon>Trichonephila</taxon>
    </lineage>
</organism>
<protein>
    <submittedName>
        <fullName evidence="1">Transposable element Tcb1 transposase</fullName>
    </submittedName>
</protein>
<dbReference type="EMBL" id="BMAU01021331">
    <property type="protein sequence ID" value="GFY14664.1"/>
    <property type="molecule type" value="Genomic_DNA"/>
</dbReference>
<name>A0A8X6VNQ0_TRICX</name>
<dbReference type="GO" id="GO:0003676">
    <property type="term" value="F:nucleic acid binding"/>
    <property type="evidence" value="ECO:0007669"/>
    <property type="project" value="InterPro"/>
</dbReference>
<reference evidence="1" key="1">
    <citation type="submission" date="2020-08" db="EMBL/GenBank/DDBJ databases">
        <title>Multicomponent nature underlies the extraordinary mechanical properties of spider dragline silk.</title>
        <authorList>
            <person name="Kono N."/>
            <person name="Nakamura H."/>
            <person name="Mori M."/>
            <person name="Yoshida Y."/>
            <person name="Ohtoshi R."/>
            <person name="Malay A.D."/>
            <person name="Moran D.A.P."/>
            <person name="Tomita M."/>
            <person name="Numata K."/>
            <person name="Arakawa K."/>
        </authorList>
    </citation>
    <scope>NUCLEOTIDE SEQUENCE</scope>
</reference>